<dbReference type="EC" id="3.2.1.52" evidence="6"/>
<evidence type="ECO:0000256" key="2">
    <source>
        <dbReference type="ARBA" id="ARBA00006285"/>
    </source>
</evidence>
<evidence type="ECO:0000256" key="5">
    <source>
        <dbReference type="ARBA" id="ARBA00023295"/>
    </source>
</evidence>
<dbReference type="RefSeq" id="XP_065654021.1">
    <property type="nucleotide sequence ID" value="XM_065797949.1"/>
</dbReference>
<dbReference type="Proteomes" id="UP001652625">
    <property type="component" value="Chromosome 05"/>
</dbReference>
<evidence type="ECO:0000256" key="4">
    <source>
        <dbReference type="ARBA" id="ARBA00023180"/>
    </source>
</evidence>
<evidence type="ECO:0000256" key="3">
    <source>
        <dbReference type="ARBA" id="ARBA00022801"/>
    </source>
</evidence>
<dbReference type="Pfam" id="PF14845">
    <property type="entry name" value="Glycohydro_20b2"/>
    <property type="match status" value="1"/>
</dbReference>
<dbReference type="SUPFAM" id="SSF51445">
    <property type="entry name" value="(Trans)glycosidases"/>
    <property type="match status" value="1"/>
</dbReference>
<name>A0ABM4BXT2_HYDVU</name>
<dbReference type="InterPro" id="IPR025705">
    <property type="entry name" value="Beta_hexosaminidase_sua/sub"/>
</dbReference>
<dbReference type="SUPFAM" id="SSF55545">
    <property type="entry name" value="beta-N-acetylhexosaminidase-like domain"/>
    <property type="match status" value="1"/>
</dbReference>
<feature type="signal peptide" evidence="7">
    <location>
        <begin position="1"/>
        <end position="16"/>
    </location>
</feature>
<dbReference type="InterPro" id="IPR015883">
    <property type="entry name" value="Glyco_hydro_20_cat"/>
</dbReference>
<dbReference type="PANTHER" id="PTHR22600:SF21">
    <property type="entry name" value="BETA-HEXOSAMINIDASE A"/>
    <property type="match status" value="1"/>
</dbReference>
<feature type="domain" description="Glycoside hydrolase family 20 catalytic" evidence="8">
    <location>
        <begin position="181"/>
        <end position="496"/>
    </location>
</feature>
<evidence type="ECO:0000256" key="7">
    <source>
        <dbReference type="SAM" id="SignalP"/>
    </source>
</evidence>
<dbReference type="Gene3D" id="3.30.379.10">
    <property type="entry name" value="Chitobiase/beta-hexosaminidase domain 2-like"/>
    <property type="match status" value="1"/>
</dbReference>
<evidence type="ECO:0000313" key="11">
    <source>
        <dbReference type="RefSeq" id="XP_065654021.1"/>
    </source>
</evidence>
<dbReference type="Gene3D" id="3.20.20.80">
    <property type="entry name" value="Glycosidases"/>
    <property type="match status" value="1"/>
</dbReference>
<dbReference type="PIRSF" id="PIRSF001093">
    <property type="entry name" value="B-hxosamndse_ab_euk"/>
    <property type="match status" value="1"/>
</dbReference>
<keyword evidence="3 6" id="KW-0378">Hydrolase</keyword>
<comment type="catalytic activity">
    <reaction evidence="1 6">
        <text>Hydrolysis of terminal non-reducing N-acetyl-D-hexosamine residues in N-acetyl-beta-D-hexosaminides.</text>
        <dbReference type="EC" id="3.2.1.52"/>
    </reaction>
</comment>
<evidence type="ECO:0000256" key="1">
    <source>
        <dbReference type="ARBA" id="ARBA00001231"/>
    </source>
</evidence>
<feature type="domain" description="Beta-hexosaminidase eukaryotic type N-terminal" evidence="9">
    <location>
        <begin position="48"/>
        <end position="158"/>
    </location>
</feature>
<proteinExistence type="inferred from homology"/>
<evidence type="ECO:0000256" key="6">
    <source>
        <dbReference type="PIRNR" id="PIRNR001093"/>
    </source>
</evidence>
<protein>
    <recommendedName>
        <fullName evidence="6">Beta-hexosaminidase</fullName>
        <ecNumber evidence="6">3.2.1.52</ecNumber>
    </recommendedName>
</protein>
<organism evidence="10 11">
    <name type="scientific">Hydra vulgaris</name>
    <name type="common">Hydra</name>
    <name type="synonym">Hydra attenuata</name>
    <dbReference type="NCBI Taxonomy" id="6087"/>
    <lineage>
        <taxon>Eukaryota</taxon>
        <taxon>Metazoa</taxon>
        <taxon>Cnidaria</taxon>
        <taxon>Hydrozoa</taxon>
        <taxon>Hydroidolina</taxon>
        <taxon>Anthoathecata</taxon>
        <taxon>Aplanulata</taxon>
        <taxon>Hydridae</taxon>
        <taxon>Hydra</taxon>
    </lineage>
</organism>
<dbReference type="InterPro" id="IPR017853">
    <property type="entry name" value="GH"/>
</dbReference>
<dbReference type="PRINTS" id="PR00738">
    <property type="entry name" value="GLHYDRLASE20"/>
</dbReference>
<dbReference type="GeneID" id="100213691"/>
<dbReference type="PANTHER" id="PTHR22600">
    <property type="entry name" value="BETA-HEXOSAMINIDASE"/>
    <property type="match status" value="1"/>
</dbReference>
<evidence type="ECO:0000259" key="8">
    <source>
        <dbReference type="Pfam" id="PF00728"/>
    </source>
</evidence>
<feature type="chain" id="PRO_5046058319" description="Beta-hexosaminidase" evidence="7">
    <location>
        <begin position="17"/>
        <end position="542"/>
    </location>
</feature>
<dbReference type="InterPro" id="IPR029018">
    <property type="entry name" value="Hex-like_dom2"/>
</dbReference>
<keyword evidence="10" id="KW-1185">Reference proteome</keyword>
<keyword evidence="5 6" id="KW-0326">Glycosidase</keyword>
<accession>A0ABM4BXT2</accession>
<dbReference type="Pfam" id="PF00728">
    <property type="entry name" value="Glyco_hydro_20"/>
    <property type="match status" value="1"/>
</dbReference>
<dbReference type="CDD" id="cd06562">
    <property type="entry name" value="GH20_HexA_HexB-like"/>
    <property type="match status" value="1"/>
</dbReference>
<keyword evidence="7" id="KW-0732">Signal</keyword>
<reference evidence="11" key="1">
    <citation type="submission" date="2025-08" db="UniProtKB">
        <authorList>
            <consortium name="RefSeq"/>
        </authorList>
    </citation>
    <scope>IDENTIFICATION</scope>
</reference>
<keyword evidence="4" id="KW-0325">Glycoprotein</keyword>
<dbReference type="InterPro" id="IPR029019">
    <property type="entry name" value="HEX_eukaryotic_N"/>
</dbReference>
<evidence type="ECO:0000259" key="9">
    <source>
        <dbReference type="Pfam" id="PF14845"/>
    </source>
</evidence>
<sequence>MLNIVLLFAFLFVVECGKPTLSDPRGLFNVMEDEFKAISQEDYVHGSVWPKPLHENRNEVYYAINPEKFSFDISESQQSDVLTAAVVRYKSITFPDPFMVAEPSLESVTSLIITVKEPIEPMNLETDESYTLVVKGGASLLSANTVWGALRGLETFSQVVYQNVSGNYFVQQNEIDDAPRFNHRGFLIDTSRHYVSLSIIYQFLDALAYSKYNVFHWHIVDDQSFPYVSKAFPNLHLQGAYNNKTHIYTPEDVQNVIEYARLRGIRVLPEFDTPGHTQSWFSVKDLLTPCYSSGKPNGNYGPINPTIESNYKFLEDFFSEVSRVFPDKYLHMGGDEVSFDCWKSNPDITSWMASHGMGSNYSLLEQYYEQRLLDIIGKLGKGYVIWQEVVDNQVKVQADTVVNVWIDGWQNELARVTSLGYHVILSSPWYLNYISYGPDWPSYYNADPQNFNGSDAQKKLVIGGTACMWGEWVDGTNLIPRTWARGLSVAERLWSPKETRDISDATKRIWEHRCRYLRRGIQAENVVQSKYCRHEWINTHDL</sequence>
<comment type="similarity">
    <text evidence="2 6">Belongs to the glycosyl hydrolase 20 family.</text>
</comment>
<evidence type="ECO:0000313" key="10">
    <source>
        <dbReference type="Proteomes" id="UP001652625"/>
    </source>
</evidence>
<gene>
    <name evidence="11" type="primary">LOC100213691</name>
</gene>